<dbReference type="Pfam" id="PF07676">
    <property type="entry name" value="PD40"/>
    <property type="match status" value="1"/>
</dbReference>
<name>A0ABV7HEI9_9GAMM</name>
<evidence type="ECO:0000313" key="3">
    <source>
        <dbReference type="EMBL" id="MFC3151104.1"/>
    </source>
</evidence>
<sequence length="975" mass="106435">MKVMKHVVLGKNLLVALFVTFLIGCSGAESGSGGVSEEGLLVDGQFPITYVKRSTASLGNPTDGIRFNAGGDLYYRAIASASASELNITRGYTNGQGDVSDPEVSFDGTKIIFSMRGPNDSSWNVWEYTIASQQLRRVIEEDAVANLGDDVDPAYLPDGRIVFSSNRQQTSLALMQAENKEPYQYLDEYERERVIVLHRMNADGTDIEQISFNQSHDRNPTVLSTGEIMYSRWDHVGGRNHFPIFTMNPDGTNTFIFYGAFSPGNSFLHPRETEDGMVISDLMPLSGTNEGGGLYEVDVRNFSENNEVDPNYSGSRTQGQIEISPNPIPLGRTISTNGRFTTPYPLWDGSDRVLVSWTPYIEAEETNVLTGEEMEVEGTPAYGLYMYDPSKTTLRPLVLPSTGLAITDAIPIIPREAPNVISDKTVDADLAGRNMAILNVKSVYDTDSQNLMGNAMLVGSEDIPQLAGDPDLNNMKDPALTTAEQRPGRFIRITRAVPTPRGIDRESIGESMFEMQEIVGYAPLEPDGSFKLEVPADTPLGISVVDENGRAIQVHTNWVHVRPGETRTCNGCHSPRRGSALNGAGIAGNHPNTLLANDVESGESMAETATRLDPAKLILNTDLSFVDFWTDPAVRAVDANLEIDYSGLDTTIMTAPAGGVINYPEHIQPLWNKYCVACHNDPDSNNPVSAGLDLRNTTNARGRLQSYDELVIGDPLMDEDGLPIIRQMDEDSLELEVVREDPIVGGNNSRGGSRASFLMEVLYNEELRASQSVADIVTDHTTLLNASELRLVAEWIDLGAQYLNTPYELDAGDDGFYAISEIRSSISSLNFESYESNVHPLLVDWCAGCHQPFGGDGLTGPLNGDFEFSKFILTGSVEGDFNITASMIHDVTDPDNTALLERPSSDAIAPNPLHPQVEVANPAYPDNASTDPADPNYVPTDPADPGYIAPTIFVPIWETTSTEYQTVRSWILAGP</sequence>
<gene>
    <name evidence="3" type="ORF">ACFOEK_08695</name>
</gene>
<comment type="caution">
    <text evidence="3">The sequence shown here is derived from an EMBL/GenBank/DDBJ whole genome shotgun (WGS) entry which is preliminary data.</text>
</comment>
<proteinExistence type="predicted"/>
<dbReference type="EMBL" id="JBHRSZ010000004">
    <property type="protein sequence ID" value="MFC3151104.1"/>
    <property type="molecule type" value="Genomic_DNA"/>
</dbReference>
<accession>A0ABV7HEI9</accession>
<dbReference type="Pfam" id="PF18582">
    <property type="entry name" value="HZS_alpha"/>
    <property type="match status" value="1"/>
</dbReference>
<dbReference type="Proteomes" id="UP001595476">
    <property type="component" value="Unassembled WGS sequence"/>
</dbReference>
<dbReference type="InterPro" id="IPR011659">
    <property type="entry name" value="WD40"/>
</dbReference>
<feature type="region of interest" description="Disordered" evidence="1">
    <location>
        <begin position="310"/>
        <end position="334"/>
    </location>
</feature>
<dbReference type="SUPFAM" id="SSF82171">
    <property type="entry name" value="DPP6 N-terminal domain-like"/>
    <property type="match status" value="1"/>
</dbReference>
<feature type="domain" description="Hydrazine synthase alpha subunit middle" evidence="2">
    <location>
        <begin position="502"/>
        <end position="573"/>
    </location>
</feature>
<dbReference type="InterPro" id="IPR040698">
    <property type="entry name" value="HZS_alpha_mid"/>
</dbReference>
<dbReference type="InterPro" id="IPR036280">
    <property type="entry name" value="Multihaem_cyt_sf"/>
</dbReference>
<dbReference type="SUPFAM" id="SSF48695">
    <property type="entry name" value="Multiheme cytochromes"/>
    <property type="match status" value="1"/>
</dbReference>
<feature type="compositionally biased region" description="Polar residues" evidence="1">
    <location>
        <begin position="312"/>
        <end position="323"/>
    </location>
</feature>
<reference evidence="4" key="1">
    <citation type="journal article" date="2019" name="Int. J. Syst. Evol. Microbiol.">
        <title>The Global Catalogue of Microorganisms (GCM) 10K type strain sequencing project: providing services to taxonomists for standard genome sequencing and annotation.</title>
        <authorList>
            <consortium name="The Broad Institute Genomics Platform"/>
            <consortium name="The Broad Institute Genome Sequencing Center for Infectious Disease"/>
            <person name="Wu L."/>
            <person name="Ma J."/>
        </authorList>
    </citation>
    <scope>NUCLEOTIDE SEQUENCE [LARGE SCALE GENOMIC DNA]</scope>
    <source>
        <strain evidence="4">KCTC 52438</strain>
    </source>
</reference>
<dbReference type="PROSITE" id="PS51257">
    <property type="entry name" value="PROKAR_LIPOPROTEIN"/>
    <property type="match status" value="1"/>
</dbReference>
<dbReference type="RefSeq" id="WP_386719247.1">
    <property type="nucleotide sequence ID" value="NZ_JBHRSZ010000004.1"/>
</dbReference>
<evidence type="ECO:0000259" key="2">
    <source>
        <dbReference type="Pfam" id="PF18582"/>
    </source>
</evidence>
<dbReference type="InterPro" id="IPR011042">
    <property type="entry name" value="6-blade_b-propeller_TolB-like"/>
</dbReference>
<dbReference type="Gene3D" id="2.120.10.30">
    <property type="entry name" value="TolB, C-terminal domain"/>
    <property type="match status" value="1"/>
</dbReference>
<keyword evidence="4" id="KW-1185">Reference proteome</keyword>
<feature type="region of interest" description="Disordered" evidence="1">
    <location>
        <begin position="901"/>
        <end position="942"/>
    </location>
</feature>
<organism evidence="3 4">
    <name type="scientific">Litoribrevibacter euphylliae</name>
    <dbReference type="NCBI Taxonomy" id="1834034"/>
    <lineage>
        <taxon>Bacteria</taxon>
        <taxon>Pseudomonadati</taxon>
        <taxon>Pseudomonadota</taxon>
        <taxon>Gammaproteobacteria</taxon>
        <taxon>Oceanospirillales</taxon>
        <taxon>Oceanospirillaceae</taxon>
        <taxon>Litoribrevibacter</taxon>
    </lineage>
</organism>
<evidence type="ECO:0000256" key="1">
    <source>
        <dbReference type="SAM" id="MobiDB-lite"/>
    </source>
</evidence>
<evidence type="ECO:0000313" key="4">
    <source>
        <dbReference type="Proteomes" id="UP001595476"/>
    </source>
</evidence>
<protein>
    <recommendedName>
        <fullName evidence="2">Hydrazine synthase alpha subunit middle domain-containing protein</fullName>
    </recommendedName>
</protein>